<reference evidence="2" key="1">
    <citation type="submission" date="2018-02" db="EMBL/GenBank/DDBJ databases">
        <title>Rhizophora mucronata_Transcriptome.</title>
        <authorList>
            <person name="Meera S.P."/>
            <person name="Sreeshan A."/>
            <person name="Augustine A."/>
        </authorList>
    </citation>
    <scope>NUCLEOTIDE SEQUENCE</scope>
    <source>
        <tissue evidence="2">Leaf</tissue>
    </source>
</reference>
<sequence length="142" mass="15396">MNFSFAAGSNLLSGLTGNRESRQKLNEFAKELRSFRSTDMSGCNFGDEGLFFLAESLAYNQTLEEVSFAANGITAEGIKAFDSILQSNICLRTLNISGNPIGDDGAKSLCDILADNIGIQKLQLNSTDLGDEVKIFSFKLTH</sequence>
<dbReference type="PANTHER" id="PTHR24111">
    <property type="entry name" value="LEUCINE-RICH REPEAT-CONTAINING PROTEIN 34"/>
    <property type="match status" value="1"/>
</dbReference>
<evidence type="ECO:0000256" key="1">
    <source>
        <dbReference type="ARBA" id="ARBA00022737"/>
    </source>
</evidence>
<name>A0A2P2LD66_RHIMU</name>
<dbReference type="InterPro" id="IPR052201">
    <property type="entry name" value="LRR-containing_regulator"/>
</dbReference>
<dbReference type="SUPFAM" id="SSF52047">
    <property type="entry name" value="RNI-like"/>
    <property type="match status" value="1"/>
</dbReference>
<dbReference type="Pfam" id="PF13516">
    <property type="entry name" value="LRR_6"/>
    <property type="match status" value="3"/>
</dbReference>
<organism evidence="2">
    <name type="scientific">Rhizophora mucronata</name>
    <name type="common">Asiatic mangrove</name>
    <dbReference type="NCBI Taxonomy" id="61149"/>
    <lineage>
        <taxon>Eukaryota</taxon>
        <taxon>Viridiplantae</taxon>
        <taxon>Streptophyta</taxon>
        <taxon>Embryophyta</taxon>
        <taxon>Tracheophyta</taxon>
        <taxon>Spermatophyta</taxon>
        <taxon>Magnoliopsida</taxon>
        <taxon>eudicotyledons</taxon>
        <taxon>Gunneridae</taxon>
        <taxon>Pentapetalae</taxon>
        <taxon>rosids</taxon>
        <taxon>fabids</taxon>
        <taxon>Malpighiales</taxon>
        <taxon>Rhizophoraceae</taxon>
        <taxon>Rhizophora</taxon>
    </lineage>
</organism>
<dbReference type="AlphaFoldDB" id="A0A2P2LD66"/>
<keyword evidence="1" id="KW-0677">Repeat</keyword>
<dbReference type="InterPro" id="IPR001611">
    <property type="entry name" value="Leu-rich_rpt"/>
</dbReference>
<protein>
    <submittedName>
        <fullName evidence="2">Uncharacterized protein MANES_05G091400</fullName>
    </submittedName>
</protein>
<accession>A0A2P2LD66</accession>
<proteinExistence type="predicted"/>
<dbReference type="InterPro" id="IPR032675">
    <property type="entry name" value="LRR_dom_sf"/>
</dbReference>
<evidence type="ECO:0000313" key="2">
    <source>
        <dbReference type="EMBL" id="MBX15925.1"/>
    </source>
</evidence>
<dbReference type="EMBL" id="GGEC01035441">
    <property type="protein sequence ID" value="MBX15925.1"/>
    <property type="molecule type" value="Transcribed_RNA"/>
</dbReference>
<dbReference type="SMART" id="SM00368">
    <property type="entry name" value="LRR_RI"/>
    <property type="match status" value="3"/>
</dbReference>
<dbReference type="PANTHER" id="PTHR24111:SF0">
    <property type="entry name" value="LEUCINE-RICH REPEAT-CONTAINING PROTEIN"/>
    <property type="match status" value="1"/>
</dbReference>
<dbReference type="Gene3D" id="3.80.10.10">
    <property type="entry name" value="Ribonuclease Inhibitor"/>
    <property type="match status" value="1"/>
</dbReference>